<keyword evidence="8" id="KW-0732">Signal</keyword>
<comment type="caution">
    <text evidence="10">The sequence shown here is derived from an EMBL/GenBank/DDBJ whole genome shotgun (WGS) entry which is preliminary data.</text>
</comment>
<dbReference type="Gene3D" id="2.60.40.1120">
    <property type="entry name" value="Carboxypeptidase-like, regulatory domain"/>
    <property type="match status" value="1"/>
</dbReference>
<keyword evidence="6 7" id="KW-0998">Cell outer membrane</keyword>
<feature type="domain" description="TonB-dependent receptor plug" evidence="9">
    <location>
        <begin position="130"/>
        <end position="246"/>
    </location>
</feature>
<reference evidence="10 11" key="1">
    <citation type="submission" date="2019-02" db="EMBL/GenBank/DDBJ databases">
        <authorList>
            <person name="Li Y."/>
        </authorList>
    </citation>
    <scope>NUCLEOTIDE SEQUENCE [LARGE SCALE GENOMIC DNA]</scope>
    <source>
        <strain evidence="10 11">30C10-4-7</strain>
    </source>
</reference>
<accession>A0A4Q6XFU9</accession>
<comment type="subcellular location">
    <subcellularLocation>
        <location evidence="1 7">Cell outer membrane</location>
        <topology evidence="1 7">Multi-pass membrane protein</topology>
    </subcellularLocation>
</comment>
<dbReference type="Proteomes" id="UP000292855">
    <property type="component" value="Unassembled WGS sequence"/>
</dbReference>
<name>A0A4Q6XFU9_9SPHI</name>
<comment type="similarity">
    <text evidence="7">Belongs to the TonB-dependent receptor family.</text>
</comment>
<feature type="signal peptide" evidence="8">
    <location>
        <begin position="1"/>
        <end position="25"/>
    </location>
</feature>
<keyword evidence="5 7" id="KW-0472">Membrane</keyword>
<dbReference type="InterPro" id="IPR036942">
    <property type="entry name" value="Beta-barrel_TonB_sf"/>
</dbReference>
<keyword evidence="3 7" id="KW-1134">Transmembrane beta strand</keyword>
<evidence type="ECO:0000313" key="10">
    <source>
        <dbReference type="EMBL" id="RZF58343.1"/>
    </source>
</evidence>
<dbReference type="NCBIfam" id="TIGR04056">
    <property type="entry name" value="OMP_RagA_SusC"/>
    <property type="match status" value="1"/>
</dbReference>
<evidence type="ECO:0000256" key="2">
    <source>
        <dbReference type="ARBA" id="ARBA00022448"/>
    </source>
</evidence>
<keyword evidence="2 7" id="KW-0813">Transport</keyword>
<dbReference type="Gene3D" id="2.40.170.20">
    <property type="entry name" value="TonB-dependent receptor, beta-barrel domain"/>
    <property type="match status" value="1"/>
</dbReference>
<evidence type="ECO:0000256" key="3">
    <source>
        <dbReference type="ARBA" id="ARBA00022452"/>
    </source>
</evidence>
<evidence type="ECO:0000256" key="4">
    <source>
        <dbReference type="ARBA" id="ARBA00022692"/>
    </source>
</evidence>
<dbReference type="InterPro" id="IPR023997">
    <property type="entry name" value="TonB-dep_OMP_SusC/RagA_CS"/>
</dbReference>
<dbReference type="RefSeq" id="WP_130142893.1">
    <property type="nucleotide sequence ID" value="NZ_SGIT01000004.1"/>
</dbReference>
<dbReference type="Pfam" id="PF13715">
    <property type="entry name" value="CarbopepD_reg_2"/>
    <property type="match status" value="1"/>
</dbReference>
<dbReference type="OrthoDB" id="9768177at2"/>
<dbReference type="PROSITE" id="PS52016">
    <property type="entry name" value="TONB_DEPENDENT_REC_3"/>
    <property type="match status" value="1"/>
</dbReference>
<keyword evidence="10" id="KW-0675">Receptor</keyword>
<dbReference type="EMBL" id="SGIT01000004">
    <property type="protein sequence ID" value="RZF58343.1"/>
    <property type="molecule type" value="Genomic_DNA"/>
</dbReference>
<evidence type="ECO:0000256" key="1">
    <source>
        <dbReference type="ARBA" id="ARBA00004571"/>
    </source>
</evidence>
<protein>
    <submittedName>
        <fullName evidence="10">TonB-dependent receptor</fullName>
    </submittedName>
</protein>
<dbReference type="InterPro" id="IPR039426">
    <property type="entry name" value="TonB-dep_rcpt-like"/>
</dbReference>
<gene>
    <name evidence="10" type="ORF">EWE74_17160</name>
</gene>
<proteinExistence type="inferred from homology"/>
<dbReference type="InterPro" id="IPR008969">
    <property type="entry name" value="CarboxyPept-like_regulatory"/>
</dbReference>
<evidence type="ECO:0000256" key="8">
    <source>
        <dbReference type="SAM" id="SignalP"/>
    </source>
</evidence>
<feature type="chain" id="PRO_5020249038" evidence="8">
    <location>
        <begin position="26"/>
        <end position="1015"/>
    </location>
</feature>
<dbReference type="AlphaFoldDB" id="A0A4Q6XFU9"/>
<evidence type="ECO:0000256" key="7">
    <source>
        <dbReference type="PROSITE-ProRule" id="PRU01360"/>
    </source>
</evidence>
<organism evidence="10 11">
    <name type="scientific">Sphingobacterium corticibacterium</name>
    <dbReference type="NCBI Taxonomy" id="2484746"/>
    <lineage>
        <taxon>Bacteria</taxon>
        <taxon>Pseudomonadati</taxon>
        <taxon>Bacteroidota</taxon>
        <taxon>Sphingobacteriia</taxon>
        <taxon>Sphingobacteriales</taxon>
        <taxon>Sphingobacteriaceae</taxon>
        <taxon>Sphingobacterium</taxon>
    </lineage>
</organism>
<sequence>MKFRRVFRYSLPIFLLWVATMSAQSQETKPIINASLVGTVIDATTKSPIEGATVQLEAVTHSVKTDRNGRFSFVTGQRLPFKINVTFIGYQPQSLVVTSSPAVIELTPSSRDLDEVVVVGYGTQSRKGLVGSVSKIDPTDTKTIPTGSFDVQLQGKAAGVQINANSGVPGADVFIRVRGATSINASNDPLYVIDGVFVNNSSLQNIDQERGISPLADINPADIESVEILKDASAVAIYGSRGANGVVIVTTKRGNYGQKTKIEFNGSEGVGWSPSDRIWKATTGEQHAILVNEYNRNMGNPEPFRDKSIIINGVAGRGLPSEQPTYDRLSYLFRNASLRNYDVSLLGGSEKTKFYFGGGYTGQESIWRPMGLERGTVKINLDHKISDKITIGTSNSISKTHRDQARPANGANGTLLQASLNIPTYLPIFDDAGLPLKWVNFDNIWVLTSTQNLWSNSYHYVGNVNFDYKITPKLSFRSTFGVDYNNYEENEYWDTRTILGNNGGRGTQSITQSSTAINEQTLNYNDKIGKHSFGVLLGNTLQGIEIKNVSATGTNFPNNSYTQISSAATQTASQYKNNSTLASFFSRVDYNFNSKYYAEFIIRADGSSKFGENNRWGYFPAIGGAWRISEEDFIEKIPQISNLKLRLSYGITGNQGGVSDFASRGLWTGGFGYADVAGGDELPGTGPLQIANPDLKWESTAQFSSGLDIGLFSDRLGIELNYYRKYTSDALLQVATPGITGFTSYLTNYGEISNNGYEVSINSVNIRSRSFTWKTDFNIAGNKNTIEKIPADIPFAGRDLIRLQQGNSLYAYWLYKQIGVDPSTGDVIFDDYNKDGKIDAEDRQILGSTWPKFFGGISNNFTYKDFDLSAFFVYSYGNSIWNHNRMLGETGGTLDAGRVLLASQFDRWTTPGQITEIPRLTAANYARQENSRFFEDASYLRLRSLTFGYTLPKSFTQRAKINKVRLYVTGNNLLIFTKYTGADPETNLGTQNIQGYDYDTPPQPRTVQFGLNVSL</sequence>
<dbReference type="InterPro" id="IPR023996">
    <property type="entry name" value="TonB-dep_OMP_SusC/RagA"/>
</dbReference>
<evidence type="ECO:0000259" key="9">
    <source>
        <dbReference type="Pfam" id="PF07715"/>
    </source>
</evidence>
<dbReference type="NCBIfam" id="TIGR04057">
    <property type="entry name" value="SusC_RagA_signa"/>
    <property type="match status" value="1"/>
</dbReference>
<evidence type="ECO:0000313" key="11">
    <source>
        <dbReference type="Proteomes" id="UP000292855"/>
    </source>
</evidence>
<keyword evidence="4 7" id="KW-0812">Transmembrane</keyword>
<dbReference type="InterPro" id="IPR037066">
    <property type="entry name" value="Plug_dom_sf"/>
</dbReference>
<dbReference type="SUPFAM" id="SSF56935">
    <property type="entry name" value="Porins"/>
    <property type="match status" value="1"/>
</dbReference>
<keyword evidence="11" id="KW-1185">Reference proteome</keyword>
<evidence type="ECO:0000256" key="5">
    <source>
        <dbReference type="ARBA" id="ARBA00023136"/>
    </source>
</evidence>
<dbReference type="Gene3D" id="2.170.130.10">
    <property type="entry name" value="TonB-dependent receptor, plug domain"/>
    <property type="match status" value="1"/>
</dbReference>
<evidence type="ECO:0000256" key="6">
    <source>
        <dbReference type="ARBA" id="ARBA00023237"/>
    </source>
</evidence>
<dbReference type="Pfam" id="PF07715">
    <property type="entry name" value="Plug"/>
    <property type="match status" value="1"/>
</dbReference>
<dbReference type="GO" id="GO:0009279">
    <property type="term" value="C:cell outer membrane"/>
    <property type="evidence" value="ECO:0007669"/>
    <property type="project" value="UniProtKB-SubCell"/>
</dbReference>
<dbReference type="InterPro" id="IPR012910">
    <property type="entry name" value="Plug_dom"/>
</dbReference>
<dbReference type="SUPFAM" id="SSF49464">
    <property type="entry name" value="Carboxypeptidase regulatory domain-like"/>
    <property type="match status" value="1"/>
</dbReference>